<dbReference type="InterPro" id="IPR013783">
    <property type="entry name" value="Ig-like_fold"/>
</dbReference>
<dbReference type="PROSITE" id="PS50835">
    <property type="entry name" value="IG_LIKE"/>
    <property type="match status" value="1"/>
</dbReference>
<dbReference type="PaxDb" id="8022-A0A060VYE5"/>
<proteinExistence type="predicted"/>
<dbReference type="InterPro" id="IPR007110">
    <property type="entry name" value="Ig-like_dom"/>
</dbReference>
<sequence length="149" mass="16630">MHKVREMLTFSECKHHVVNKELRLESSNYVTFLYVIFPFISLQGLGASMYRLSLQLNQSSLVKLSLLTVAPVVKLLSTLAHSITWPGTIRPPKLLICYTSDRFTGVSTRFSGSGRGKGVDFTLTISDVQAEDTGVYYCQSHHSGPVFTQ</sequence>
<evidence type="ECO:0000313" key="3">
    <source>
        <dbReference type="Proteomes" id="UP000193380"/>
    </source>
</evidence>
<dbReference type="PANTHER" id="PTHR23267">
    <property type="entry name" value="IMMUNOGLOBULIN LIGHT CHAIN"/>
    <property type="match status" value="1"/>
</dbReference>
<dbReference type="Pfam" id="PF07686">
    <property type="entry name" value="V-set"/>
    <property type="match status" value="1"/>
</dbReference>
<organism evidence="2 3">
    <name type="scientific">Oncorhynchus mykiss</name>
    <name type="common">Rainbow trout</name>
    <name type="synonym">Salmo gairdneri</name>
    <dbReference type="NCBI Taxonomy" id="8022"/>
    <lineage>
        <taxon>Eukaryota</taxon>
        <taxon>Metazoa</taxon>
        <taxon>Chordata</taxon>
        <taxon>Craniata</taxon>
        <taxon>Vertebrata</taxon>
        <taxon>Euteleostomi</taxon>
        <taxon>Actinopterygii</taxon>
        <taxon>Neopterygii</taxon>
        <taxon>Teleostei</taxon>
        <taxon>Protacanthopterygii</taxon>
        <taxon>Salmoniformes</taxon>
        <taxon>Salmonidae</taxon>
        <taxon>Salmoninae</taxon>
        <taxon>Oncorhynchus</taxon>
    </lineage>
</organism>
<dbReference type="SUPFAM" id="SSF48726">
    <property type="entry name" value="Immunoglobulin"/>
    <property type="match status" value="1"/>
</dbReference>
<dbReference type="InterPro" id="IPR013106">
    <property type="entry name" value="Ig_V-set"/>
</dbReference>
<accession>A0A060VYE5</accession>
<dbReference type="InterPro" id="IPR050150">
    <property type="entry name" value="IgV_Light_Chain"/>
</dbReference>
<protein>
    <recommendedName>
        <fullName evidence="1">Ig-like domain-containing protein</fullName>
    </recommendedName>
</protein>
<reference evidence="2" key="2">
    <citation type="submission" date="2014-03" db="EMBL/GenBank/DDBJ databases">
        <authorList>
            <person name="Genoscope - CEA"/>
        </authorList>
    </citation>
    <scope>NUCLEOTIDE SEQUENCE</scope>
</reference>
<gene>
    <name evidence="2" type="ORF">GSONMT00071468001</name>
</gene>
<name>A0A060VYE5_ONCMY</name>
<evidence type="ECO:0000313" key="2">
    <source>
        <dbReference type="EMBL" id="CDQ57335.1"/>
    </source>
</evidence>
<evidence type="ECO:0000259" key="1">
    <source>
        <dbReference type="PROSITE" id="PS50835"/>
    </source>
</evidence>
<feature type="domain" description="Ig-like" evidence="1">
    <location>
        <begin position="71"/>
        <end position="149"/>
    </location>
</feature>
<dbReference type="AlphaFoldDB" id="A0A060VYE5"/>
<dbReference type="Gene3D" id="2.60.40.10">
    <property type="entry name" value="Immunoglobulins"/>
    <property type="match status" value="1"/>
</dbReference>
<dbReference type="SMART" id="SM00406">
    <property type="entry name" value="IGv"/>
    <property type="match status" value="1"/>
</dbReference>
<reference evidence="2" key="1">
    <citation type="journal article" date="2014" name="Nat. Commun.">
        <title>The rainbow trout genome provides novel insights into evolution after whole-genome duplication in vertebrates.</title>
        <authorList>
            <person name="Berthelot C."/>
            <person name="Brunet F."/>
            <person name="Chalopin D."/>
            <person name="Juanchich A."/>
            <person name="Bernard M."/>
            <person name="Noel B."/>
            <person name="Bento P."/>
            <person name="Da Silva C."/>
            <person name="Labadie K."/>
            <person name="Alberti A."/>
            <person name="Aury J.M."/>
            <person name="Louis A."/>
            <person name="Dehais P."/>
            <person name="Bardou P."/>
            <person name="Montfort J."/>
            <person name="Klopp C."/>
            <person name="Cabau C."/>
            <person name="Gaspin C."/>
            <person name="Thorgaard G.H."/>
            <person name="Boussaha M."/>
            <person name="Quillet E."/>
            <person name="Guyomard R."/>
            <person name="Galiana D."/>
            <person name="Bobe J."/>
            <person name="Volff J.N."/>
            <person name="Genet C."/>
            <person name="Wincker P."/>
            <person name="Jaillon O."/>
            <person name="Roest Crollius H."/>
            <person name="Guiguen Y."/>
        </authorList>
    </citation>
    <scope>NUCLEOTIDE SEQUENCE [LARGE SCALE GENOMIC DNA]</scope>
</reference>
<dbReference type="EMBL" id="FR904286">
    <property type="protein sequence ID" value="CDQ57335.1"/>
    <property type="molecule type" value="Genomic_DNA"/>
</dbReference>
<dbReference type="STRING" id="8022.A0A060VYE5"/>
<dbReference type="InterPro" id="IPR036179">
    <property type="entry name" value="Ig-like_dom_sf"/>
</dbReference>
<dbReference type="Proteomes" id="UP000193380">
    <property type="component" value="Unassembled WGS sequence"/>
</dbReference>